<gene>
    <name evidence="3" type="ORF">RFV38_02310</name>
</gene>
<keyword evidence="1" id="KW-0812">Transmembrane</keyword>
<dbReference type="CDD" id="cd07385">
    <property type="entry name" value="MPP_YkuE_C"/>
    <property type="match status" value="1"/>
</dbReference>
<evidence type="ECO:0000259" key="2">
    <source>
        <dbReference type="Pfam" id="PF00149"/>
    </source>
</evidence>
<dbReference type="Pfam" id="PF00149">
    <property type="entry name" value="Metallophos"/>
    <property type="match status" value="1"/>
</dbReference>
<comment type="caution">
    <text evidence="3">The sequence shown here is derived from an EMBL/GenBank/DDBJ whole genome shotgun (WGS) entry which is preliminary data.</text>
</comment>
<dbReference type="EMBL" id="JAVIKH010000002">
    <property type="protein sequence ID" value="MDX8335336.1"/>
    <property type="molecule type" value="Genomic_DNA"/>
</dbReference>
<dbReference type="InterPro" id="IPR051158">
    <property type="entry name" value="Metallophosphoesterase_sf"/>
</dbReference>
<dbReference type="PANTHER" id="PTHR31302:SF0">
    <property type="entry name" value="TRANSMEMBRANE PROTEIN WITH METALLOPHOSPHOESTERASE DOMAIN"/>
    <property type="match status" value="1"/>
</dbReference>
<dbReference type="InterPro" id="IPR004843">
    <property type="entry name" value="Calcineurin-like_PHP"/>
</dbReference>
<keyword evidence="1" id="KW-0472">Membrane</keyword>
<dbReference type="InterPro" id="IPR029052">
    <property type="entry name" value="Metallo-depent_PP-like"/>
</dbReference>
<dbReference type="PANTHER" id="PTHR31302">
    <property type="entry name" value="TRANSMEMBRANE PROTEIN WITH METALLOPHOSPHOESTERASE DOMAIN-RELATED"/>
    <property type="match status" value="1"/>
</dbReference>
<keyword evidence="4" id="KW-1185">Reference proteome</keyword>
<keyword evidence="1" id="KW-1133">Transmembrane helix</keyword>
<feature type="transmembrane region" description="Helical" evidence="1">
    <location>
        <begin position="35"/>
        <end position="59"/>
    </location>
</feature>
<feature type="transmembrane region" description="Helical" evidence="1">
    <location>
        <begin position="65"/>
        <end position="83"/>
    </location>
</feature>
<evidence type="ECO:0000313" key="3">
    <source>
        <dbReference type="EMBL" id="MDX8335336.1"/>
    </source>
</evidence>
<dbReference type="SUPFAM" id="SSF56300">
    <property type="entry name" value="Metallo-dependent phosphatases"/>
    <property type="match status" value="1"/>
</dbReference>
<dbReference type="RefSeq" id="WP_320312743.1">
    <property type="nucleotide sequence ID" value="NZ_JAVIKH010000002.1"/>
</dbReference>
<feature type="transmembrane region" description="Helical" evidence="1">
    <location>
        <begin position="6"/>
        <end position="23"/>
    </location>
</feature>
<evidence type="ECO:0000313" key="4">
    <source>
        <dbReference type="Proteomes" id="UP001279681"/>
    </source>
</evidence>
<accession>A0ABU4W723</accession>
<dbReference type="Gene3D" id="3.60.21.10">
    <property type="match status" value="1"/>
</dbReference>
<proteinExistence type="predicted"/>
<evidence type="ECO:0000256" key="1">
    <source>
        <dbReference type="SAM" id="Phobius"/>
    </source>
</evidence>
<reference evidence="4" key="1">
    <citation type="submission" date="2023-07" db="EMBL/GenBank/DDBJ databases">
        <authorList>
            <person name="Colorado M.A."/>
            <person name="Villamil L.M."/>
            <person name="Melo J.F."/>
            <person name="Rodriguez J.A."/>
            <person name="Ruiz R.Y."/>
        </authorList>
    </citation>
    <scope>NUCLEOTIDE SEQUENCE [LARGE SCALE GENOMIC DNA]</scope>
    <source>
        <strain evidence="4">C33</strain>
    </source>
</reference>
<organism evidence="3 4">
    <name type="scientific">Candidatus Cetobacterium colombiensis</name>
    <dbReference type="NCBI Taxonomy" id="3073100"/>
    <lineage>
        <taxon>Bacteria</taxon>
        <taxon>Fusobacteriati</taxon>
        <taxon>Fusobacteriota</taxon>
        <taxon>Fusobacteriia</taxon>
        <taxon>Fusobacteriales</taxon>
        <taxon>Fusobacteriaceae</taxon>
        <taxon>Cetobacterium</taxon>
    </lineage>
</organism>
<dbReference type="Proteomes" id="UP001279681">
    <property type="component" value="Unassembled WGS sequence"/>
</dbReference>
<protein>
    <submittedName>
        <fullName evidence="3">Metallophosphoesterase</fullName>
    </submittedName>
</protein>
<feature type="domain" description="Calcineurin-like phosphoesterase" evidence="2">
    <location>
        <begin position="107"/>
        <end position="267"/>
    </location>
</feature>
<sequence>MEHLFLINFIFLVAILPVLYIRRTYFRRNIFLGRFLGNYIFIAHYVFFLLIILGVVNYFYRLSSLNMVTIAFIVLPIFFVYSYKNFSFAKVIKNEIRLEKHKSGKKLRIAFISDVHLSALTNKQNIEDSLKKMSEEEPDILLIGGDLVDFSCKDIKADFTSSFREVEPKYGIYAVVGNHEYHGGIEANIKYIENLGVKVLRDNILKIQGVNIIGRDDVTNKSRKKISYLIKKVDRDLPIVLLDHNPNSIAEAIVSKIDLELCGHTHRGQFFPYNLIVKKMYKNYHGYKKFGLTHTIVSAGFSSWLIPHRVNSTSEINIIDLYY</sequence>
<name>A0ABU4W723_9FUSO</name>